<evidence type="ECO:0000313" key="9">
    <source>
        <dbReference type="Proteomes" id="UP001610446"/>
    </source>
</evidence>
<reference evidence="8 9" key="1">
    <citation type="submission" date="2024-07" db="EMBL/GenBank/DDBJ databases">
        <title>Section-level genome sequencing and comparative genomics of Aspergillus sections Usti and Cavernicolus.</title>
        <authorList>
            <consortium name="Lawrence Berkeley National Laboratory"/>
            <person name="Nybo J.L."/>
            <person name="Vesth T.C."/>
            <person name="Theobald S."/>
            <person name="Frisvad J.C."/>
            <person name="Larsen T.O."/>
            <person name="Kjaerboelling I."/>
            <person name="Rothschild-Mancinelli K."/>
            <person name="Lyhne E.K."/>
            <person name="Kogle M.E."/>
            <person name="Barry K."/>
            <person name="Clum A."/>
            <person name="Na H."/>
            <person name="Ledsgaard L."/>
            <person name="Lin J."/>
            <person name="Lipzen A."/>
            <person name="Kuo A."/>
            <person name="Riley R."/>
            <person name="Mondo S."/>
            <person name="Labutti K."/>
            <person name="Haridas S."/>
            <person name="Pangalinan J."/>
            <person name="Salamov A.A."/>
            <person name="Simmons B.A."/>
            <person name="Magnuson J.K."/>
            <person name="Chen J."/>
            <person name="Drula E."/>
            <person name="Henrissat B."/>
            <person name="Wiebenga A."/>
            <person name="Lubbers R.J."/>
            <person name="Gomes A.C."/>
            <person name="Makela M.R."/>
            <person name="Stajich J."/>
            <person name="Grigoriev I.V."/>
            <person name="Mortensen U.H."/>
            <person name="De Vries R.P."/>
            <person name="Baker S.E."/>
            <person name="Andersen M.R."/>
        </authorList>
    </citation>
    <scope>NUCLEOTIDE SEQUENCE [LARGE SCALE GENOMIC DNA]</scope>
    <source>
        <strain evidence="8 9">CBS 123904</strain>
    </source>
</reference>
<evidence type="ECO:0000256" key="3">
    <source>
        <dbReference type="ARBA" id="ARBA00022630"/>
    </source>
</evidence>
<evidence type="ECO:0008006" key="10">
    <source>
        <dbReference type="Google" id="ProtNLM"/>
    </source>
</evidence>
<evidence type="ECO:0000256" key="7">
    <source>
        <dbReference type="ARBA" id="ARBA00023033"/>
    </source>
</evidence>
<comment type="caution">
    <text evidence="8">The sequence shown here is derived from an EMBL/GenBank/DDBJ whole genome shotgun (WGS) entry which is preliminary data.</text>
</comment>
<gene>
    <name evidence="8" type="ORF">BJY01DRAFT_235446</name>
</gene>
<evidence type="ECO:0000256" key="2">
    <source>
        <dbReference type="ARBA" id="ARBA00010139"/>
    </source>
</evidence>
<comment type="cofactor">
    <cofactor evidence="1">
        <name>FAD</name>
        <dbReference type="ChEBI" id="CHEBI:57692"/>
    </cofactor>
</comment>
<dbReference type="Gene3D" id="3.50.50.60">
    <property type="entry name" value="FAD/NAD(P)-binding domain"/>
    <property type="match status" value="2"/>
</dbReference>
<sequence>MGSVGVFSESAPLPPPDENLDFAAVSAKYKEEREKRLRVEGLNQYHSDRWSKPISRPPIEETVDYLIVGAGFSGMILAVRLIQAGITNIKIVDKSGDFGGTWYWNRYPGAACDIEAYIYMPLLEETNYIPTEKYARGAELFAHSQRIGRTFGLYEKTLFQTEVTQLDWNENTKKWDVFTERGDKLHAQFITTAGGLLHKMKFPGVPGIETFKGHSFHTSRWDFDYTGGDINGNLHKLADKRVAVIGTGATAIQVVPQVGRWAKHLHVFQRTPSSVDVRLDGPTDPGWAKTLTKGWQQHRMDNFNNLVAGAYVTEDLVADGWTNVLAEIAVNAKMVEEIEAAPDPIAVANIIQKKMQAANFKKMDQIRKRVDAIVRNPKTAEALKPWYNYMCKRPGFHNDYLPTFNQPNVTLVDTEGRGIDRITEKGIVFNGIEHELDCIIYATGFEYVSNDYSQRLQLSIRGRNGIGLEDYWKDGPRTLHGFYTRNLPNHFIMSITQSALAPNFQHLLNEQAKHIAFVVAEAKKQGATTVEASQAAEDEWVKTIIRLGKLKEDFLRECTPSYYNDEGQISEKTLKTGRYGLGAPHFFNLLANWRAKGTMAGLELDGKPLRLRELKRCFL</sequence>
<name>A0ABR4JWA8_9EURO</name>
<keyword evidence="4" id="KW-0274">FAD</keyword>
<dbReference type="InterPro" id="IPR036188">
    <property type="entry name" value="FAD/NAD-bd_sf"/>
</dbReference>
<organism evidence="8 9">
    <name type="scientific">Aspergillus pseudoustus</name>
    <dbReference type="NCBI Taxonomy" id="1810923"/>
    <lineage>
        <taxon>Eukaryota</taxon>
        <taxon>Fungi</taxon>
        <taxon>Dikarya</taxon>
        <taxon>Ascomycota</taxon>
        <taxon>Pezizomycotina</taxon>
        <taxon>Eurotiomycetes</taxon>
        <taxon>Eurotiomycetidae</taxon>
        <taxon>Eurotiales</taxon>
        <taxon>Aspergillaceae</taxon>
        <taxon>Aspergillus</taxon>
        <taxon>Aspergillus subgen. Nidulantes</taxon>
    </lineage>
</organism>
<evidence type="ECO:0000256" key="5">
    <source>
        <dbReference type="ARBA" id="ARBA00022857"/>
    </source>
</evidence>
<comment type="similarity">
    <text evidence="2">Belongs to the FAD-binding monooxygenase family.</text>
</comment>
<protein>
    <recommendedName>
        <fullName evidence="10">FAD/NAD(P)-binding domain-containing protein</fullName>
    </recommendedName>
</protein>
<dbReference type="Pfam" id="PF00743">
    <property type="entry name" value="FMO-like"/>
    <property type="match status" value="1"/>
</dbReference>
<evidence type="ECO:0000313" key="8">
    <source>
        <dbReference type="EMBL" id="KAL2844106.1"/>
    </source>
</evidence>
<evidence type="ECO:0000256" key="4">
    <source>
        <dbReference type="ARBA" id="ARBA00022827"/>
    </source>
</evidence>
<evidence type="ECO:0000256" key="1">
    <source>
        <dbReference type="ARBA" id="ARBA00001974"/>
    </source>
</evidence>
<dbReference type="InterPro" id="IPR020946">
    <property type="entry name" value="Flavin_mOase-like"/>
</dbReference>
<dbReference type="InterPro" id="IPR050775">
    <property type="entry name" value="FAD-binding_Monooxygenases"/>
</dbReference>
<dbReference type="PANTHER" id="PTHR43098">
    <property type="entry name" value="L-ORNITHINE N(5)-MONOOXYGENASE-RELATED"/>
    <property type="match status" value="1"/>
</dbReference>
<dbReference type="EMBL" id="JBFXLU010000084">
    <property type="protein sequence ID" value="KAL2844106.1"/>
    <property type="molecule type" value="Genomic_DNA"/>
</dbReference>
<dbReference type="SUPFAM" id="SSF51905">
    <property type="entry name" value="FAD/NAD(P)-binding domain"/>
    <property type="match status" value="1"/>
</dbReference>
<evidence type="ECO:0000256" key="6">
    <source>
        <dbReference type="ARBA" id="ARBA00023002"/>
    </source>
</evidence>
<accession>A0ABR4JWA8</accession>
<dbReference type="Proteomes" id="UP001610446">
    <property type="component" value="Unassembled WGS sequence"/>
</dbReference>
<keyword evidence="5" id="KW-0521">NADP</keyword>
<dbReference type="PANTHER" id="PTHR43098:SF4">
    <property type="entry name" value="BLR3857 PROTEIN"/>
    <property type="match status" value="1"/>
</dbReference>
<keyword evidence="7" id="KW-0503">Monooxygenase</keyword>
<keyword evidence="3" id="KW-0285">Flavoprotein</keyword>
<keyword evidence="9" id="KW-1185">Reference proteome</keyword>
<proteinExistence type="inferred from homology"/>
<keyword evidence="6" id="KW-0560">Oxidoreductase</keyword>